<reference evidence="8" key="1">
    <citation type="submission" date="2023-05" db="EMBL/GenBank/DDBJ databases">
        <title>Cataloging the Phylogenetic Diversity of Human Bladder Bacteria.</title>
        <authorList>
            <person name="Du J."/>
        </authorList>
    </citation>
    <scope>NUCLEOTIDE SEQUENCE</scope>
    <source>
        <strain evidence="8">UMB1231</strain>
    </source>
</reference>
<dbReference type="GO" id="GO:0000917">
    <property type="term" value="P:division septum assembly"/>
    <property type="evidence" value="ECO:0007669"/>
    <property type="project" value="UniProtKB-KW"/>
</dbReference>
<keyword evidence="2 6" id="KW-1133">Transmembrane helix</keyword>
<dbReference type="InterPro" id="IPR010379">
    <property type="entry name" value="EzrA"/>
</dbReference>
<name>A0AAJ1Q5Z6_9LACT</name>
<dbReference type="AlphaFoldDB" id="A0AAJ1Q5Z6"/>
<dbReference type="GO" id="GO:0005886">
    <property type="term" value="C:plasma membrane"/>
    <property type="evidence" value="ECO:0007669"/>
    <property type="project" value="UniProtKB-SubCell"/>
</dbReference>
<dbReference type="EMBL" id="JASOOE010000006">
    <property type="protein sequence ID" value="MDK7187152.1"/>
    <property type="molecule type" value="Genomic_DNA"/>
</dbReference>
<comment type="subcellular location">
    <subcellularLocation>
        <location evidence="6">Cell membrane</location>
        <topology evidence="6">Single-pass membrane protein</topology>
    </subcellularLocation>
    <text evidence="6">Colocalized with FtsZ to the nascent septal site.</text>
</comment>
<dbReference type="Proteomes" id="UP001229251">
    <property type="component" value="Unassembled WGS sequence"/>
</dbReference>
<organism evidence="8 9">
    <name type="scientific">Facklamia hominis</name>
    <dbReference type="NCBI Taxonomy" id="178214"/>
    <lineage>
        <taxon>Bacteria</taxon>
        <taxon>Bacillati</taxon>
        <taxon>Bacillota</taxon>
        <taxon>Bacilli</taxon>
        <taxon>Lactobacillales</taxon>
        <taxon>Aerococcaceae</taxon>
        <taxon>Facklamia</taxon>
    </lineage>
</organism>
<dbReference type="GO" id="GO:0005940">
    <property type="term" value="C:septin ring"/>
    <property type="evidence" value="ECO:0007669"/>
    <property type="project" value="InterPro"/>
</dbReference>
<comment type="similarity">
    <text evidence="6">Belongs to the EzrA family.</text>
</comment>
<protein>
    <recommendedName>
        <fullName evidence="6">Septation ring formation regulator EzrA</fullName>
    </recommendedName>
</protein>
<sequence length="574" mass="67942">MGLKFTDILFIIVVLILLVYGLIYFFRTQRSKEIKELEQRKDEMMSVSIADQLFTLKNMNLSGQTKRKYESLVANWQTITNFQFTEIEAALVGSEQFVEQMNLVRAKNALNQARELLDETESQVNDLHQQLTDLLETESDNQERYEDLLERYQTARKKVMNHSFDFGPAIETLEKNLQLLELDFTTYNEYTSEGDYLEAQDLLNSIEKDTQDLEEILDKIPQMNDQIKNDYEDSLADLRDGYEKMVASQFNFANVNIPEEIDAIQEQLNKAKSEIKNADLEKATTLMDKADREINSLYELMEAEVQAKSFVNQHINQLKRQIDEVKESNRYAGIEVDRISQSYILHNNETDQVNDLTRQIELEENRFMQLSQEIETSHAVYTQIESSIRKIERNVEEIALKQQDLVKSLSNLTSREKDAKANLDMYELDLRNLKRRLEKNNLPGLHEVYYQQFYKVTEEIENLSQFLNRVKVDMDEVDQLEVKLQEDMDQLETITEEIIDSATLTEYMIQHSNRFRYDIPEMDQAIRDAQYYFYEEFRYREALAVIEKALRRVDPEGPTQVRRMYHQEKQHRMF</sequence>
<evidence type="ECO:0000256" key="1">
    <source>
        <dbReference type="ARBA" id="ARBA00022692"/>
    </source>
</evidence>
<proteinExistence type="inferred from homology"/>
<evidence type="ECO:0000313" key="8">
    <source>
        <dbReference type="EMBL" id="MDK7187152.1"/>
    </source>
</evidence>
<accession>A0AAJ1Q5Z6</accession>
<dbReference type="HAMAP" id="MF_00728">
    <property type="entry name" value="EzrA"/>
    <property type="match status" value="1"/>
</dbReference>
<evidence type="ECO:0000313" key="9">
    <source>
        <dbReference type="Proteomes" id="UP001229251"/>
    </source>
</evidence>
<dbReference type="RefSeq" id="WP_285065608.1">
    <property type="nucleotide sequence ID" value="NZ_JASOOE010000006.1"/>
</dbReference>
<keyword evidence="3 6" id="KW-0175">Coiled coil</keyword>
<feature type="coiled-coil region" evidence="6">
    <location>
        <begin position="103"/>
        <end position="155"/>
    </location>
</feature>
<evidence type="ECO:0000256" key="7">
    <source>
        <dbReference type="SAM" id="Phobius"/>
    </source>
</evidence>
<dbReference type="GO" id="GO:0000921">
    <property type="term" value="P:septin ring assembly"/>
    <property type="evidence" value="ECO:0007669"/>
    <property type="project" value="InterPro"/>
</dbReference>
<keyword evidence="6" id="KW-0132">Cell division</keyword>
<keyword evidence="4 6" id="KW-0472">Membrane</keyword>
<feature type="coiled-coil region" evidence="6">
    <location>
        <begin position="261"/>
        <end position="436"/>
    </location>
</feature>
<evidence type="ECO:0000256" key="6">
    <source>
        <dbReference type="HAMAP-Rule" id="MF_00728"/>
    </source>
</evidence>
<keyword evidence="6" id="KW-1003">Cell membrane</keyword>
<evidence type="ECO:0000256" key="4">
    <source>
        <dbReference type="ARBA" id="ARBA00023136"/>
    </source>
</evidence>
<keyword evidence="6" id="KW-0131">Cell cycle</keyword>
<feature type="transmembrane region" description="Helical" evidence="7">
    <location>
        <begin position="6"/>
        <end position="26"/>
    </location>
</feature>
<evidence type="ECO:0000256" key="5">
    <source>
        <dbReference type="ARBA" id="ARBA00023210"/>
    </source>
</evidence>
<dbReference type="Pfam" id="PF06160">
    <property type="entry name" value="EzrA"/>
    <property type="match status" value="1"/>
</dbReference>
<feature type="topological domain" description="Cytoplasmic" evidence="6">
    <location>
        <begin position="27"/>
        <end position="574"/>
    </location>
</feature>
<feature type="topological domain" description="Extracellular" evidence="6">
    <location>
        <begin position="1"/>
        <end position="7"/>
    </location>
</feature>
<keyword evidence="5 6" id="KW-0717">Septation</keyword>
<evidence type="ECO:0000256" key="2">
    <source>
        <dbReference type="ARBA" id="ARBA00022989"/>
    </source>
</evidence>
<keyword evidence="1 6" id="KW-0812">Transmembrane</keyword>
<evidence type="ECO:0000256" key="3">
    <source>
        <dbReference type="ARBA" id="ARBA00023054"/>
    </source>
</evidence>
<gene>
    <name evidence="6" type="primary">ezrA</name>
    <name evidence="8" type="ORF">QP433_04075</name>
</gene>
<comment type="function">
    <text evidence="6">Negative regulator of FtsZ ring formation; modulates the frequency and position of FtsZ ring formation. Inhibits FtsZ ring formation at polar sites. Interacts either with FtsZ or with one of its binding partners to promote depolymerization.</text>
</comment>
<comment type="caution">
    <text evidence="8">The sequence shown here is derived from an EMBL/GenBank/DDBJ whole genome shotgun (WGS) entry which is preliminary data.</text>
</comment>